<dbReference type="AlphaFoldDB" id="A0AAE1GSU2"/>
<reference evidence="1" key="1">
    <citation type="submission" date="2021-07" db="EMBL/GenBank/DDBJ databases">
        <authorList>
            <person name="Catto M.A."/>
            <person name="Jacobson A."/>
            <person name="Kennedy G."/>
            <person name="Labadie P."/>
            <person name="Hunt B.G."/>
            <person name="Srinivasan R."/>
        </authorList>
    </citation>
    <scope>NUCLEOTIDE SEQUENCE</scope>
    <source>
        <strain evidence="1">PL_HMW_Pooled</strain>
        <tissue evidence="1">Head</tissue>
    </source>
</reference>
<evidence type="ECO:0000313" key="1">
    <source>
        <dbReference type="EMBL" id="KAK3908592.1"/>
    </source>
</evidence>
<name>A0AAE1GSU2_9NEOP</name>
<accession>A0AAE1GSU2</accession>
<keyword evidence="2" id="KW-1185">Reference proteome</keyword>
<sequence>MQELRDLVDYLTCSGPCQSNGCLQRFLVNSTIFWSCILCFLTVI</sequence>
<organism evidence="1 2">
    <name type="scientific">Frankliniella fusca</name>
    <dbReference type="NCBI Taxonomy" id="407009"/>
    <lineage>
        <taxon>Eukaryota</taxon>
        <taxon>Metazoa</taxon>
        <taxon>Ecdysozoa</taxon>
        <taxon>Arthropoda</taxon>
        <taxon>Hexapoda</taxon>
        <taxon>Insecta</taxon>
        <taxon>Pterygota</taxon>
        <taxon>Neoptera</taxon>
        <taxon>Paraneoptera</taxon>
        <taxon>Thysanoptera</taxon>
        <taxon>Terebrantia</taxon>
        <taxon>Thripoidea</taxon>
        <taxon>Thripidae</taxon>
        <taxon>Frankliniella</taxon>
    </lineage>
</organism>
<protein>
    <submittedName>
        <fullName evidence="1">Pheophorbide a oxygenase, chloroplastic</fullName>
    </submittedName>
</protein>
<gene>
    <name evidence="1" type="ORF">KUF71_018941</name>
</gene>
<evidence type="ECO:0000313" key="2">
    <source>
        <dbReference type="Proteomes" id="UP001219518"/>
    </source>
</evidence>
<reference evidence="1" key="2">
    <citation type="journal article" date="2023" name="BMC Genomics">
        <title>Pest status, molecular evolution, and epigenetic factors derived from the genome assembly of Frankliniella fusca, a thysanopteran phytovirus vector.</title>
        <authorList>
            <person name="Catto M.A."/>
            <person name="Labadie P.E."/>
            <person name="Jacobson A.L."/>
            <person name="Kennedy G.G."/>
            <person name="Srinivasan R."/>
            <person name="Hunt B.G."/>
        </authorList>
    </citation>
    <scope>NUCLEOTIDE SEQUENCE</scope>
    <source>
        <strain evidence="1">PL_HMW_Pooled</strain>
    </source>
</reference>
<proteinExistence type="predicted"/>
<dbReference type="EMBL" id="JAHWGI010000065">
    <property type="protein sequence ID" value="KAK3908592.1"/>
    <property type="molecule type" value="Genomic_DNA"/>
</dbReference>
<dbReference type="Proteomes" id="UP001219518">
    <property type="component" value="Unassembled WGS sequence"/>
</dbReference>
<comment type="caution">
    <text evidence="1">The sequence shown here is derived from an EMBL/GenBank/DDBJ whole genome shotgun (WGS) entry which is preliminary data.</text>
</comment>